<keyword evidence="8 9" id="KW-0413">Isomerase</keyword>
<dbReference type="GO" id="GO:0004640">
    <property type="term" value="F:phosphoribosylanthranilate isomerase activity"/>
    <property type="evidence" value="ECO:0007669"/>
    <property type="project" value="UniProtKB-UniRule"/>
</dbReference>
<accession>A0A3N4GD44</accession>
<dbReference type="Pfam" id="PF00697">
    <property type="entry name" value="PRAI"/>
    <property type="match status" value="1"/>
</dbReference>
<dbReference type="PANTHER" id="PTHR42894:SF1">
    <property type="entry name" value="N-(5'-PHOSPHORIBOSYL)ANTHRANILATE ISOMERASE"/>
    <property type="match status" value="1"/>
</dbReference>
<comment type="similarity">
    <text evidence="9">Belongs to the TrpF family.</text>
</comment>
<protein>
    <recommendedName>
        <fullName evidence="4 9">N-(5'-phosphoribosyl)anthranilate isomerase</fullName>
        <shortName evidence="9">PRAI</shortName>
        <ecNumber evidence="3 9">5.3.1.24</ecNumber>
    </recommendedName>
</protein>
<keyword evidence="12" id="KW-1185">Reference proteome</keyword>
<dbReference type="EC" id="5.3.1.24" evidence="3 9"/>
<evidence type="ECO:0000256" key="5">
    <source>
        <dbReference type="ARBA" id="ARBA00022605"/>
    </source>
</evidence>
<evidence type="ECO:0000256" key="2">
    <source>
        <dbReference type="ARBA" id="ARBA00004664"/>
    </source>
</evidence>
<feature type="domain" description="N-(5'phosphoribosyl) anthranilate isomerase (PRAI)" evidence="10">
    <location>
        <begin position="5"/>
        <end position="196"/>
    </location>
</feature>
<keyword evidence="5 9" id="KW-0028">Amino-acid biosynthesis</keyword>
<gene>
    <name evidence="9" type="primary">trpF</name>
    <name evidence="11" type="ORF">EF384_04460</name>
</gene>
<name>A0A3N4GD44_9LACT</name>
<dbReference type="UniPathway" id="UPA00035">
    <property type="reaction ID" value="UER00042"/>
</dbReference>
<dbReference type="InterPro" id="IPR001240">
    <property type="entry name" value="PRAI_dom"/>
</dbReference>
<dbReference type="PANTHER" id="PTHR42894">
    <property type="entry name" value="N-(5'-PHOSPHORIBOSYL)ANTHRANILATE ISOMERASE"/>
    <property type="match status" value="1"/>
</dbReference>
<dbReference type="SUPFAM" id="SSF51366">
    <property type="entry name" value="Ribulose-phoshate binding barrel"/>
    <property type="match status" value="1"/>
</dbReference>
<dbReference type="OrthoDB" id="9786954at2"/>
<sequence>MTKVKLCGIRRLEDVAILNEVKPDYAGFIFAPSKRQVGVDEAEALRQALDPSIPAVGVFVDADPLFIKEVVDADIIQVVQLHGHEDAIYIEETRRLIGDVPIVQAVRVASPDDVHLETTADMVLFDAYSKGVQGGTGQQFNWDYLAGVDRKYFLAGGLNPDNIRTAIETVRPYAVDISSGVETDGVKDAAKIRALMARIQEVS</sequence>
<evidence type="ECO:0000256" key="1">
    <source>
        <dbReference type="ARBA" id="ARBA00001164"/>
    </source>
</evidence>
<evidence type="ECO:0000256" key="3">
    <source>
        <dbReference type="ARBA" id="ARBA00012572"/>
    </source>
</evidence>
<dbReference type="GO" id="GO:0000162">
    <property type="term" value="P:L-tryptophan biosynthetic process"/>
    <property type="evidence" value="ECO:0007669"/>
    <property type="project" value="UniProtKB-UniRule"/>
</dbReference>
<dbReference type="CDD" id="cd00405">
    <property type="entry name" value="PRAI"/>
    <property type="match status" value="1"/>
</dbReference>
<dbReference type="InterPro" id="IPR013785">
    <property type="entry name" value="Aldolase_TIM"/>
</dbReference>
<dbReference type="InterPro" id="IPR011060">
    <property type="entry name" value="RibuloseP-bd_barrel"/>
</dbReference>
<evidence type="ECO:0000256" key="6">
    <source>
        <dbReference type="ARBA" id="ARBA00022822"/>
    </source>
</evidence>
<comment type="pathway">
    <text evidence="2 9">Amino-acid biosynthesis; L-tryptophan biosynthesis; L-tryptophan from chorismate: step 3/5.</text>
</comment>
<dbReference type="Gene3D" id="3.20.20.70">
    <property type="entry name" value="Aldolase class I"/>
    <property type="match status" value="1"/>
</dbReference>
<evidence type="ECO:0000313" key="11">
    <source>
        <dbReference type="EMBL" id="RPA60702.1"/>
    </source>
</evidence>
<dbReference type="InterPro" id="IPR044643">
    <property type="entry name" value="TrpF_fam"/>
</dbReference>
<evidence type="ECO:0000313" key="12">
    <source>
        <dbReference type="Proteomes" id="UP000273977"/>
    </source>
</evidence>
<proteinExistence type="inferred from homology"/>
<keyword evidence="7 9" id="KW-0057">Aromatic amino acid biosynthesis</keyword>
<dbReference type="AlphaFoldDB" id="A0A3N4GD44"/>
<dbReference type="RefSeq" id="WP_123779783.1">
    <property type="nucleotide sequence ID" value="NZ_RKMG01000010.1"/>
</dbReference>
<keyword evidence="6 9" id="KW-0822">Tryptophan biosynthesis</keyword>
<dbReference type="EMBL" id="RKMG01000010">
    <property type="protein sequence ID" value="RPA60702.1"/>
    <property type="molecule type" value="Genomic_DNA"/>
</dbReference>
<evidence type="ECO:0000256" key="8">
    <source>
        <dbReference type="ARBA" id="ARBA00023235"/>
    </source>
</evidence>
<evidence type="ECO:0000256" key="4">
    <source>
        <dbReference type="ARBA" id="ARBA00022272"/>
    </source>
</evidence>
<dbReference type="Proteomes" id="UP000273977">
    <property type="component" value="Unassembled WGS sequence"/>
</dbReference>
<organism evidence="11 12">
    <name type="scientific">Aerococcus agrisoli</name>
    <dbReference type="NCBI Taxonomy" id="2487350"/>
    <lineage>
        <taxon>Bacteria</taxon>
        <taxon>Bacillati</taxon>
        <taxon>Bacillota</taxon>
        <taxon>Bacilli</taxon>
        <taxon>Lactobacillales</taxon>
        <taxon>Aerococcaceae</taxon>
        <taxon>Aerococcus</taxon>
    </lineage>
</organism>
<evidence type="ECO:0000256" key="7">
    <source>
        <dbReference type="ARBA" id="ARBA00023141"/>
    </source>
</evidence>
<dbReference type="HAMAP" id="MF_00135">
    <property type="entry name" value="PRAI"/>
    <property type="match status" value="1"/>
</dbReference>
<comment type="caution">
    <text evidence="11">The sequence shown here is derived from an EMBL/GenBank/DDBJ whole genome shotgun (WGS) entry which is preliminary data.</text>
</comment>
<comment type="catalytic activity">
    <reaction evidence="1 9">
        <text>N-(5-phospho-beta-D-ribosyl)anthranilate = 1-(2-carboxyphenylamino)-1-deoxy-D-ribulose 5-phosphate</text>
        <dbReference type="Rhea" id="RHEA:21540"/>
        <dbReference type="ChEBI" id="CHEBI:18277"/>
        <dbReference type="ChEBI" id="CHEBI:58613"/>
        <dbReference type="EC" id="5.3.1.24"/>
    </reaction>
</comment>
<evidence type="ECO:0000256" key="9">
    <source>
        <dbReference type="HAMAP-Rule" id="MF_00135"/>
    </source>
</evidence>
<evidence type="ECO:0000259" key="10">
    <source>
        <dbReference type="Pfam" id="PF00697"/>
    </source>
</evidence>
<reference evidence="11 12" key="1">
    <citation type="submission" date="2018-11" db="EMBL/GenBank/DDBJ databases">
        <title>Aerococcus sp. SJQ22, whole genome shotgun sequence.</title>
        <authorList>
            <person name="Sun L."/>
            <person name="Gao X."/>
            <person name="Chen W."/>
            <person name="Huang K."/>
        </authorList>
    </citation>
    <scope>NUCLEOTIDE SEQUENCE [LARGE SCALE GENOMIC DNA]</scope>
    <source>
        <strain evidence="11 12">SJQ22</strain>
    </source>
</reference>